<sequence>MAVNTIKKWLLFLVVVFTPMQSLADLEQERFKYEYTEFIIHFTPEGQVYNGRPNSPYDSQHYFSLFYDLLIKYVHRMESFDPAFSIQDIGAWHEMHMVSQFGSRALYVGDHILSDGKSWVAMSKQDYELLSELISETMRRDKEPVVNDKNAHLKNWVEEVRSSSSGETYEQNFKKYLPAYDESTIHKKDFEATKIRSLTNSSSYSSVLSASFDDSDSLSSSSIMNNKVADGENPDELVFDHYYSSGDKLAKDSRNAAVKFEGENAQKNQMSFKLIFIVMVVIALFFYMKK</sequence>
<keyword evidence="1" id="KW-0812">Transmembrane</keyword>
<feature type="signal peptide" evidence="2">
    <location>
        <begin position="1"/>
        <end position="24"/>
    </location>
</feature>
<keyword evidence="1" id="KW-1133">Transmembrane helix</keyword>
<protein>
    <submittedName>
        <fullName evidence="3">Uncharacterized protein</fullName>
    </submittedName>
</protein>
<accession>A0ABV7FJP7</accession>
<gene>
    <name evidence="3" type="ORF">ACFODX_11190</name>
</gene>
<proteinExistence type="predicted"/>
<feature type="transmembrane region" description="Helical" evidence="1">
    <location>
        <begin position="270"/>
        <end position="288"/>
    </location>
</feature>
<name>A0ABV7FJP7_9GAMM</name>
<feature type="chain" id="PRO_5046241034" evidence="2">
    <location>
        <begin position="25"/>
        <end position="290"/>
    </location>
</feature>
<reference evidence="4" key="1">
    <citation type="journal article" date="2019" name="Int. J. Syst. Evol. Microbiol.">
        <title>The Global Catalogue of Microorganisms (GCM) 10K type strain sequencing project: providing services to taxonomists for standard genome sequencing and annotation.</title>
        <authorList>
            <consortium name="The Broad Institute Genomics Platform"/>
            <consortium name="The Broad Institute Genome Sequencing Center for Infectious Disease"/>
            <person name="Wu L."/>
            <person name="Ma J."/>
        </authorList>
    </citation>
    <scope>NUCLEOTIDE SEQUENCE [LARGE SCALE GENOMIC DNA]</scope>
    <source>
        <strain evidence="4">KCTC 52237</strain>
    </source>
</reference>
<organism evidence="3 4">
    <name type="scientific">Cellvibrio fontiphilus</name>
    <dbReference type="NCBI Taxonomy" id="1815559"/>
    <lineage>
        <taxon>Bacteria</taxon>
        <taxon>Pseudomonadati</taxon>
        <taxon>Pseudomonadota</taxon>
        <taxon>Gammaproteobacteria</taxon>
        <taxon>Cellvibrionales</taxon>
        <taxon>Cellvibrionaceae</taxon>
        <taxon>Cellvibrio</taxon>
    </lineage>
</organism>
<evidence type="ECO:0000313" key="3">
    <source>
        <dbReference type="EMBL" id="MFC3116124.1"/>
    </source>
</evidence>
<comment type="caution">
    <text evidence="3">The sequence shown here is derived from an EMBL/GenBank/DDBJ whole genome shotgun (WGS) entry which is preliminary data.</text>
</comment>
<evidence type="ECO:0000313" key="4">
    <source>
        <dbReference type="Proteomes" id="UP001595555"/>
    </source>
</evidence>
<dbReference type="Proteomes" id="UP001595555">
    <property type="component" value="Unassembled WGS sequence"/>
</dbReference>
<evidence type="ECO:0000256" key="1">
    <source>
        <dbReference type="SAM" id="Phobius"/>
    </source>
</evidence>
<keyword evidence="1" id="KW-0472">Membrane</keyword>
<keyword evidence="2" id="KW-0732">Signal</keyword>
<dbReference type="EMBL" id="JBHRTF010000004">
    <property type="protein sequence ID" value="MFC3116124.1"/>
    <property type="molecule type" value="Genomic_DNA"/>
</dbReference>
<evidence type="ECO:0000256" key="2">
    <source>
        <dbReference type="SAM" id="SignalP"/>
    </source>
</evidence>
<keyword evidence="4" id="KW-1185">Reference proteome</keyword>
<dbReference type="RefSeq" id="WP_378119091.1">
    <property type="nucleotide sequence ID" value="NZ_JBHRTF010000004.1"/>
</dbReference>